<protein>
    <submittedName>
        <fullName evidence="1">Uncharacterized protein</fullName>
    </submittedName>
</protein>
<organism evidence="1 2">
    <name type="scientific">Syntrophobacter fumaroxidans (strain DSM 10017 / MPOB)</name>
    <dbReference type="NCBI Taxonomy" id="335543"/>
    <lineage>
        <taxon>Bacteria</taxon>
        <taxon>Pseudomonadati</taxon>
        <taxon>Thermodesulfobacteriota</taxon>
        <taxon>Syntrophobacteria</taxon>
        <taxon>Syntrophobacterales</taxon>
        <taxon>Syntrophobacteraceae</taxon>
        <taxon>Syntrophobacter</taxon>
    </lineage>
</organism>
<keyword evidence="2" id="KW-1185">Reference proteome</keyword>
<dbReference type="eggNOG" id="ENOG50316P4">
    <property type="taxonomic scope" value="Bacteria"/>
</dbReference>
<dbReference type="EMBL" id="CP000478">
    <property type="protein sequence ID" value="ABK16884.1"/>
    <property type="molecule type" value="Genomic_DNA"/>
</dbReference>
<proteinExistence type="predicted"/>
<reference evidence="1 2" key="1">
    <citation type="submission" date="2006-10" db="EMBL/GenBank/DDBJ databases">
        <title>Complete sequence of Syntrophobacter fumaroxidans MPOB.</title>
        <authorList>
            <consortium name="US DOE Joint Genome Institute"/>
            <person name="Copeland A."/>
            <person name="Lucas S."/>
            <person name="Lapidus A."/>
            <person name="Barry K."/>
            <person name="Detter J.C."/>
            <person name="Glavina del Rio T."/>
            <person name="Hammon N."/>
            <person name="Israni S."/>
            <person name="Pitluck S."/>
            <person name="Goltsman E.G."/>
            <person name="Martinez M."/>
            <person name="Schmutz J."/>
            <person name="Larimer F."/>
            <person name="Land M."/>
            <person name="Hauser L."/>
            <person name="Kyrpides N."/>
            <person name="Kim E."/>
            <person name="Boone D.R."/>
            <person name="Brockman F."/>
            <person name="Culley D."/>
            <person name="Ferry J."/>
            <person name="Gunsalus R."/>
            <person name="McInerney M.J."/>
            <person name="Morrison M."/>
            <person name="Plugge C."/>
            <person name="Rohlin L."/>
            <person name="Scholten J."/>
            <person name="Sieber J."/>
            <person name="Stams A.J.M."/>
            <person name="Worm P."/>
            <person name="Henstra A.M."/>
            <person name="Richardson P."/>
        </authorList>
    </citation>
    <scope>NUCLEOTIDE SEQUENCE [LARGE SCALE GENOMIC DNA]</scope>
    <source>
        <strain evidence="2">DSM 10017 / MPOB</strain>
    </source>
</reference>
<accession>A0LHI2</accession>
<name>A0LHI2_SYNFM</name>
<dbReference type="Proteomes" id="UP000001784">
    <property type="component" value="Chromosome"/>
</dbReference>
<dbReference type="KEGG" id="sfu:Sfum_1191"/>
<evidence type="ECO:0000313" key="2">
    <source>
        <dbReference type="Proteomes" id="UP000001784"/>
    </source>
</evidence>
<dbReference type="AlphaFoldDB" id="A0LHI2"/>
<gene>
    <name evidence="1" type="ordered locus">Sfum_1191</name>
</gene>
<dbReference type="InParanoid" id="A0LHI2"/>
<dbReference type="RefSeq" id="WP_011698055.1">
    <property type="nucleotide sequence ID" value="NC_008554.1"/>
</dbReference>
<dbReference type="OrthoDB" id="9256166at2"/>
<evidence type="ECO:0000313" key="1">
    <source>
        <dbReference type="EMBL" id="ABK16884.1"/>
    </source>
</evidence>
<dbReference type="HOGENOM" id="CLU_176132_0_0_7"/>
<sequence precursor="true">MRKLGRRNRQIVLIAAAIILGMSLIGMSRNVRAAGAESQQAVQLNVNSSMADNLAAFKGKSVTVILSSGQTMTGVVNDVKGNLLHLAKLSQKEFYDALVAIDRISAIEVRAR</sequence>